<dbReference type="AlphaFoldDB" id="A0AAV6ZIE0"/>
<proteinExistence type="inferred from homology"/>
<sequence length="115" mass="12795">SGVIAVLLIVIFLDQIDLSEEQKREDENPTIWNSLLGTIKQLKDIRQCLLIPLTMFSGFQQGFLSSDYTKAYITCALGIHFVGYVMICYGATNSISSMASGKLSQYTGRISLFML</sequence>
<dbReference type="PANTHER" id="PTHR19444">
    <property type="entry name" value="UNC-93 RELATED"/>
    <property type="match status" value="1"/>
</dbReference>
<evidence type="ECO:0000256" key="1">
    <source>
        <dbReference type="ARBA" id="ARBA00004141"/>
    </source>
</evidence>
<dbReference type="InterPro" id="IPR051951">
    <property type="entry name" value="UNC-93_regulatory"/>
</dbReference>
<dbReference type="GO" id="GO:0016020">
    <property type="term" value="C:membrane"/>
    <property type="evidence" value="ECO:0007669"/>
    <property type="project" value="UniProtKB-SubCell"/>
</dbReference>
<feature type="non-terminal residue" evidence="4">
    <location>
        <position position="1"/>
    </location>
</feature>
<evidence type="ECO:0000313" key="4">
    <source>
        <dbReference type="EMBL" id="KAG8545978.1"/>
    </source>
</evidence>
<comment type="similarity">
    <text evidence="2">Belongs to the unc-93 family.</text>
</comment>
<evidence type="ECO:0000313" key="5">
    <source>
        <dbReference type="Proteomes" id="UP000824782"/>
    </source>
</evidence>
<protein>
    <submittedName>
        <fullName evidence="4">Uncharacterized protein</fullName>
    </submittedName>
</protein>
<dbReference type="PANTHER" id="PTHR19444:SF13">
    <property type="entry name" value="PROTEIN UNC-93 HOMOLOG A"/>
    <property type="match status" value="1"/>
</dbReference>
<dbReference type="SUPFAM" id="SSF103473">
    <property type="entry name" value="MFS general substrate transporter"/>
    <property type="match status" value="1"/>
</dbReference>
<accession>A0AAV6ZIE0</accession>
<organism evidence="4 5">
    <name type="scientific">Engystomops pustulosus</name>
    <name type="common">Tungara frog</name>
    <name type="synonym">Physalaemus pustulosus</name>
    <dbReference type="NCBI Taxonomy" id="76066"/>
    <lineage>
        <taxon>Eukaryota</taxon>
        <taxon>Metazoa</taxon>
        <taxon>Chordata</taxon>
        <taxon>Craniata</taxon>
        <taxon>Vertebrata</taxon>
        <taxon>Euteleostomi</taxon>
        <taxon>Amphibia</taxon>
        <taxon>Batrachia</taxon>
        <taxon>Anura</taxon>
        <taxon>Neobatrachia</taxon>
        <taxon>Hyloidea</taxon>
        <taxon>Leptodactylidae</taxon>
        <taxon>Leiuperinae</taxon>
        <taxon>Engystomops</taxon>
    </lineage>
</organism>
<dbReference type="InterPro" id="IPR036259">
    <property type="entry name" value="MFS_trans_sf"/>
</dbReference>
<feature type="signal peptide" evidence="3">
    <location>
        <begin position="1"/>
        <end position="21"/>
    </location>
</feature>
<reference evidence="4" key="1">
    <citation type="thesis" date="2020" institute="ProQuest LLC" country="789 East Eisenhower Parkway, Ann Arbor, MI, USA">
        <title>Comparative Genomics and Chromosome Evolution.</title>
        <authorList>
            <person name="Mudd A.B."/>
        </authorList>
    </citation>
    <scope>NUCLEOTIDE SEQUENCE</scope>
    <source>
        <strain evidence="4">237g6f4</strain>
        <tissue evidence="4">Blood</tissue>
    </source>
</reference>
<feature type="non-terminal residue" evidence="4">
    <location>
        <position position="115"/>
    </location>
</feature>
<name>A0AAV6ZIE0_ENGPU</name>
<dbReference type="EMBL" id="WNYA01001316">
    <property type="protein sequence ID" value="KAG8545978.1"/>
    <property type="molecule type" value="Genomic_DNA"/>
</dbReference>
<evidence type="ECO:0000256" key="3">
    <source>
        <dbReference type="SAM" id="SignalP"/>
    </source>
</evidence>
<keyword evidence="5" id="KW-1185">Reference proteome</keyword>
<comment type="subcellular location">
    <subcellularLocation>
        <location evidence="1">Membrane</location>
        <topology evidence="1">Multi-pass membrane protein</topology>
    </subcellularLocation>
</comment>
<feature type="chain" id="PRO_5043967016" evidence="3">
    <location>
        <begin position="22"/>
        <end position="115"/>
    </location>
</feature>
<comment type="caution">
    <text evidence="4">The sequence shown here is derived from an EMBL/GenBank/DDBJ whole genome shotgun (WGS) entry which is preliminary data.</text>
</comment>
<evidence type="ECO:0000256" key="2">
    <source>
        <dbReference type="ARBA" id="ARBA00009172"/>
    </source>
</evidence>
<keyword evidence="3" id="KW-0732">Signal</keyword>
<gene>
    <name evidence="4" type="ORF">GDO81_019997</name>
</gene>
<dbReference type="Proteomes" id="UP000824782">
    <property type="component" value="Unassembled WGS sequence"/>
</dbReference>